<protein>
    <submittedName>
        <fullName evidence="1">Uncharacterized protein</fullName>
    </submittedName>
</protein>
<dbReference type="AlphaFoldDB" id="A0A5N6QXV1"/>
<organism evidence="1 2">
    <name type="scientific">Carpinus fangiana</name>
    <dbReference type="NCBI Taxonomy" id="176857"/>
    <lineage>
        <taxon>Eukaryota</taxon>
        <taxon>Viridiplantae</taxon>
        <taxon>Streptophyta</taxon>
        <taxon>Embryophyta</taxon>
        <taxon>Tracheophyta</taxon>
        <taxon>Spermatophyta</taxon>
        <taxon>Magnoliopsida</taxon>
        <taxon>eudicotyledons</taxon>
        <taxon>Gunneridae</taxon>
        <taxon>Pentapetalae</taxon>
        <taxon>rosids</taxon>
        <taxon>fabids</taxon>
        <taxon>Fagales</taxon>
        <taxon>Betulaceae</taxon>
        <taxon>Carpinus</taxon>
    </lineage>
</organism>
<dbReference type="EMBL" id="CM017323">
    <property type="protein sequence ID" value="KAE8022367.1"/>
    <property type="molecule type" value="Genomic_DNA"/>
</dbReference>
<evidence type="ECO:0000313" key="1">
    <source>
        <dbReference type="EMBL" id="KAE8022367.1"/>
    </source>
</evidence>
<dbReference type="Proteomes" id="UP000327013">
    <property type="component" value="Chromosome 3"/>
</dbReference>
<gene>
    <name evidence="1" type="ORF">FH972_008170</name>
</gene>
<evidence type="ECO:0000313" key="2">
    <source>
        <dbReference type="Proteomes" id="UP000327013"/>
    </source>
</evidence>
<reference evidence="1 2" key="1">
    <citation type="submission" date="2019-06" db="EMBL/GenBank/DDBJ databases">
        <title>A chromosomal-level reference genome of Carpinus fangiana (Coryloideae, Betulaceae).</title>
        <authorList>
            <person name="Yang X."/>
            <person name="Wang Z."/>
            <person name="Zhang L."/>
            <person name="Hao G."/>
            <person name="Liu J."/>
            <person name="Yang Y."/>
        </authorList>
    </citation>
    <scope>NUCLEOTIDE SEQUENCE [LARGE SCALE GENOMIC DNA]</scope>
    <source>
        <strain evidence="1">Cfa_2016G</strain>
        <tissue evidence="1">Leaf</tissue>
    </source>
</reference>
<keyword evidence="2" id="KW-1185">Reference proteome</keyword>
<accession>A0A5N6QXV1</accession>
<sequence>MSTKKPHKDASATTHAKLPSSNIIQVSSTLALVSPPVEQDPGMAVGHSLPAKVSDDTNFDTFSGLSVQDKAYMDTSSASALQPESPILAGIQCDSFEVIPGSSDSSAGTDFGFDQISKLAACIFAGSGSGRCYAFGARE</sequence>
<name>A0A5N6QXV1_9ROSI</name>
<proteinExistence type="predicted"/>